<sequence>MLTMVLWMLLVFWICLFSVGHCQKGKDLVQTPNEYLYKDLTDLDLSIDLLQSVVFYVRACNDAHIGLFKSRPSPKINSFYEIVIGGWGNTKSVIRDRRQRKPKIEHNGNMLNCNVYRQFWISWQGQRLKVGQGNELYKKTFMELNMRFNYDVRYVAITTGFGSEGNWIFEAGDFVCQNISCDSNQFRRNVCPVENAISIRSVTVVNRRSMSECQLGQSFGTTGNGSIFVDNGCRASFNVCFLVASEEETVSPTVTSVDQGESTTNQVPSTAPQVATVDEDKQTIIPVVVVITVVIIIVVVVTMVIRYHRNSNKNILKNNFKPDIDGYDVINTGNERHSYAPLAISGQKISNGSVNQMESMDIYDEIEIKKSNNIFSFRQLKNPFGINNHAKNKTGSVVKPKPRFSIYDQDEYAVVK</sequence>
<dbReference type="EMBL" id="JARBDR010000135">
    <property type="protein sequence ID" value="KAJ8321170.1"/>
    <property type="molecule type" value="Genomic_DNA"/>
</dbReference>
<dbReference type="Pfam" id="PF11218">
    <property type="entry name" value="DUF3011"/>
    <property type="match status" value="1"/>
</dbReference>
<feature type="chain" id="PRO_5046264469" description="Farnesoic acid O-methyl transferase domain-containing protein" evidence="2">
    <location>
        <begin position="23"/>
        <end position="416"/>
    </location>
</feature>
<keyword evidence="1" id="KW-1133">Transmembrane helix</keyword>
<name>A0ABQ9FVB1_TEGGR</name>
<keyword evidence="1" id="KW-0472">Membrane</keyword>
<feature type="signal peptide" evidence="2">
    <location>
        <begin position="1"/>
        <end position="22"/>
    </location>
</feature>
<feature type="domain" description="Farnesoic acid O-methyl transferase" evidence="3">
    <location>
        <begin position="34"/>
        <end position="170"/>
    </location>
</feature>
<dbReference type="Proteomes" id="UP001217089">
    <property type="component" value="Unassembled WGS sequence"/>
</dbReference>
<dbReference type="InterPro" id="IPR021381">
    <property type="entry name" value="DUF3011"/>
</dbReference>
<proteinExistence type="predicted"/>
<comment type="caution">
    <text evidence="4">The sequence shown here is derived from an EMBL/GenBank/DDBJ whole genome shotgun (WGS) entry which is preliminary data.</text>
</comment>
<dbReference type="Pfam" id="PF12248">
    <property type="entry name" value="Methyltransf_FA"/>
    <property type="match status" value="1"/>
</dbReference>
<dbReference type="InterPro" id="IPR022041">
    <property type="entry name" value="Methyltransf_FA"/>
</dbReference>
<keyword evidence="1" id="KW-0812">Transmembrane</keyword>
<evidence type="ECO:0000313" key="5">
    <source>
        <dbReference type="Proteomes" id="UP001217089"/>
    </source>
</evidence>
<organism evidence="4 5">
    <name type="scientific">Tegillarca granosa</name>
    <name type="common">Malaysian cockle</name>
    <name type="synonym">Anadara granosa</name>
    <dbReference type="NCBI Taxonomy" id="220873"/>
    <lineage>
        <taxon>Eukaryota</taxon>
        <taxon>Metazoa</taxon>
        <taxon>Spiralia</taxon>
        <taxon>Lophotrochozoa</taxon>
        <taxon>Mollusca</taxon>
        <taxon>Bivalvia</taxon>
        <taxon>Autobranchia</taxon>
        <taxon>Pteriomorphia</taxon>
        <taxon>Arcoida</taxon>
        <taxon>Arcoidea</taxon>
        <taxon>Arcidae</taxon>
        <taxon>Tegillarca</taxon>
    </lineage>
</organism>
<reference evidence="4 5" key="1">
    <citation type="submission" date="2022-12" db="EMBL/GenBank/DDBJ databases">
        <title>Chromosome-level genome of Tegillarca granosa.</title>
        <authorList>
            <person name="Kim J."/>
        </authorList>
    </citation>
    <scope>NUCLEOTIDE SEQUENCE [LARGE SCALE GENOMIC DNA]</scope>
    <source>
        <strain evidence="4">Teg-2019</strain>
        <tissue evidence="4">Adductor muscle</tissue>
    </source>
</reference>
<protein>
    <recommendedName>
        <fullName evidence="3">Farnesoic acid O-methyl transferase domain-containing protein</fullName>
    </recommendedName>
</protein>
<dbReference type="PANTHER" id="PTHR36695:SF12">
    <property type="entry name" value="AGAP008648-PA"/>
    <property type="match status" value="1"/>
</dbReference>
<dbReference type="PANTHER" id="PTHR36695">
    <property type="entry name" value="AGAP008648-PA"/>
    <property type="match status" value="1"/>
</dbReference>
<keyword evidence="2" id="KW-0732">Signal</keyword>
<gene>
    <name evidence="4" type="ORF">KUTeg_001295</name>
</gene>
<evidence type="ECO:0000256" key="2">
    <source>
        <dbReference type="SAM" id="SignalP"/>
    </source>
</evidence>
<evidence type="ECO:0000256" key="1">
    <source>
        <dbReference type="SAM" id="Phobius"/>
    </source>
</evidence>
<feature type="transmembrane region" description="Helical" evidence="1">
    <location>
        <begin position="284"/>
        <end position="305"/>
    </location>
</feature>
<evidence type="ECO:0000313" key="4">
    <source>
        <dbReference type="EMBL" id="KAJ8321170.1"/>
    </source>
</evidence>
<evidence type="ECO:0000259" key="3">
    <source>
        <dbReference type="Pfam" id="PF12248"/>
    </source>
</evidence>
<accession>A0ABQ9FVB1</accession>
<keyword evidence="5" id="KW-1185">Reference proteome</keyword>